<name>A0ABX1QY39_9FLAO</name>
<comment type="caution">
    <text evidence="2">The sequence shown here is derived from an EMBL/GenBank/DDBJ whole genome shotgun (WGS) entry which is preliminary data.</text>
</comment>
<sequence length="470" mass="52036">MKKIYFLILLFTSFNFISCSDDDSEYEDVLPVATDDIANYEILTPATVNVLLNDTSGDAVVPTTVSIVGGTDTDTNGTLDKLTVTNEGIWTVDATTGSITFTPNGDFGGIPSVIKYTVKDAQGNVSNEASVTLLPASSVTMDLSQVPYPKLSDYKFFGGMMKNQIPTLNVLPFEPESSLFTDYALKKRFVWMPSGTKATYNGDGKVLELPVGAVLIKNFYYNNVLPSNTTRIIETRLMIRKASGWIFAEYVWNEEQTEAFYNMDGSTTNISWIENGTTKTVTNYRIPSETECFVCHKVNNVTAPIGIKPQSLNNNFNFSTGTQNQLAKWIESGYLENNLPNNIATTVDYKDTSKPLVDRVRSYLDINCAHCHSAEGHCEYRPMRLSFGDTGNSSNGLTNLGVCVDTEDMQGFPSNLSLIINPGNAERSMMFYRLNTNNPTYRMPLHGRSVIHDEGVALLEEWINSLTACP</sequence>
<organism evidence="2 3">
    <name type="scientific">Flavobacterium solisilvae</name>
    <dbReference type="NCBI Taxonomy" id="1852019"/>
    <lineage>
        <taxon>Bacteria</taxon>
        <taxon>Pseudomonadati</taxon>
        <taxon>Bacteroidota</taxon>
        <taxon>Flavobacteriia</taxon>
        <taxon>Flavobacteriales</taxon>
        <taxon>Flavobacteriaceae</taxon>
        <taxon>Flavobacterium</taxon>
    </lineage>
</organism>
<dbReference type="Proteomes" id="UP000767947">
    <property type="component" value="Unassembled WGS sequence"/>
</dbReference>
<dbReference type="EMBL" id="JAAMPT010000209">
    <property type="protein sequence ID" value="NMH26099.1"/>
    <property type="molecule type" value="Genomic_DNA"/>
</dbReference>
<evidence type="ECO:0000313" key="3">
    <source>
        <dbReference type="Proteomes" id="UP000767947"/>
    </source>
</evidence>
<gene>
    <name evidence="2" type="ORF">G6042_12565</name>
</gene>
<accession>A0ABX1QY39</accession>
<feature type="domain" description="CshA" evidence="1">
    <location>
        <begin position="55"/>
        <end position="126"/>
    </location>
</feature>
<dbReference type="RefSeq" id="WP_169524796.1">
    <property type="nucleotide sequence ID" value="NZ_JAAMPT010000209.1"/>
</dbReference>
<dbReference type="Pfam" id="PF19076">
    <property type="entry name" value="CshA_repeat"/>
    <property type="match status" value="1"/>
</dbReference>
<proteinExistence type="predicted"/>
<evidence type="ECO:0000259" key="1">
    <source>
        <dbReference type="Pfam" id="PF19076"/>
    </source>
</evidence>
<dbReference type="InterPro" id="IPR026395">
    <property type="entry name" value="CshA_fibril"/>
</dbReference>
<reference evidence="2 3" key="1">
    <citation type="submission" date="2020-02" db="EMBL/GenBank/DDBJ databases">
        <title>Flavobacterium sp. genome.</title>
        <authorList>
            <person name="Jung H.S."/>
            <person name="Baek J.H."/>
            <person name="Jeon C.O."/>
        </authorList>
    </citation>
    <scope>NUCLEOTIDE SEQUENCE [LARGE SCALE GENOMIC DNA]</scope>
    <source>
        <strain evidence="2 3">SE-s27</strain>
    </source>
</reference>
<protein>
    <recommendedName>
        <fullName evidence="1">CshA domain-containing protein</fullName>
    </recommendedName>
</protein>
<keyword evidence="3" id="KW-1185">Reference proteome</keyword>
<evidence type="ECO:0000313" key="2">
    <source>
        <dbReference type="EMBL" id="NMH26099.1"/>
    </source>
</evidence>